<reference evidence="4 5" key="2">
    <citation type="submission" date="2020-08" db="EMBL/GenBank/DDBJ databases">
        <title>Sequencing the genomes of 1000 actinobacteria strains.</title>
        <authorList>
            <person name="Klenk H.-P."/>
        </authorList>
    </citation>
    <scope>NUCLEOTIDE SEQUENCE [LARGE SCALE GENOMIC DNA]</scope>
    <source>
        <strain evidence="4 5">DSM 44772</strain>
    </source>
</reference>
<evidence type="ECO:0000256" key="1">
    <source>
        <dbReference type="SAM" id="MobiDB-lite"/>
    </source>
</evidence>
<keyword evidence="4" id="KW-0808">Transferase</keyword>
<dbReference type="InterPro" id="IPR011009">
    <property type="entry name" value="Kinase-like_dom_sf"/>
</dbReference>
<accession>A0A7W7MWW8</accession>
<dbReference type="GO" id="GO:0004672">
    <property type="term" value="F:protein kinase activity"/>
    <property type="evidence" value="ECO:0007669"/>
    <property type="project" value="InterPro"/>
</dbReference>
<dbReference type="InterPro" id="IPR000914">
    <property type="entry name" value="SBP_5_dom"/>
</dbReference>
<reference evidence="3 6" key="1">
    <citation type="journal article" date="2019" name="Int. J. Syst. Evol. Microbiol.">
        <title>The Global Catalogue of Microorganisms (GCM) 10K type strain sequencing project: providing services to taxonomists for standard genome sequencing and annotation.</title>
        <authorList>
            <consortium name="The Broad Institute Genomics Platform"/>
            <consortium name="The Broad Institute Genome Sequencing Center for Infectious Disease"/>
            <person name="Wu L."/>
            <person name="Ma J."/>
        </authorList>
    </citation>
    <scope>NUCLEOTIDE SEQUENCE [LARGE SCALE GENOMIC DNA]</scope>
    <source>
        <strain evidence="3 6">JCM 10667</strain>
    </source>
</reference>
<dbReference type="GO" id="GO:0015833">
    <property type="term" value="P:peptide transport"/>
    <property type="evidence" value="ECO:0007669"/>
    <property type="project" value="TreeGrafter"/>
</dbReference>
<dbReference type="InterPro" id="IPR039424">
    <property type="entry name" value="SBP_5"/>
</dbReference>
<dbReference type="InterPro" id="IPR008271">
    <property type="entry name" value="Ser/Thr_kinase_AS"/>
</dbReference>
<dbReference type="Proteomes" id="UP000549343">
    <property type="component" value="Unassembled WGS sequence"/>
</dbReference>
<dbReference type="PROSITE" id="PS00108">
    <property type="entry name" value="PROTEIN_KINASE_ST"/>
    <property type="match status" value="1"/>
</dbReference>
<dbReference type="PANTHER" id="PTHR30290">
    <property type="entry name" value="PERIPLASMIC BINDING COMPONENT OF ABC TRANSPORTER"/>
    <property type="match status" value="1"/>
</dbReference>
<dbReference type="Gene3D" id="3.10.105.10">
    <property type="entry name" value="Dipeptide-binding Protein, Domain 3"/>
    <property type="match status" value="1"/>
</dbReference>
<dbReference type="Pfam" id="PF00069">
    <property type="entry name" value="Pkinase"/>
    <property type="match status" value="1"/>
</dbReference>
<dbReference type="EMBL" id="BAAAHD010000064">
    <property type="protein sequence ID" value="GAA0586917.1"/>
    <property type="molecule type" value="Genomic_DNA"/>
</dbReference>
<evidence type="ECO:0000259" key="2">
    <source>
        <dbReference type="PROSITE" id="PS50011"/>
    </source>
</evidence>
<feature type="compositionally biased region" description="Pro residues" evidence="1">
    <location>
        <begin position="332"/>
        <end position="342"/>
    </location>
</feature>
<dbReference type="EMBL" id="JACHMV010000001">
    <property type="protein sequence ID" value="MBB4774053.1"/>
    <property type="molecule type" value="Genomic_DNA"/>
</dbReference>
<proteinExistence type="predicted"/>
<feature type="domain" description="Protein kinase" evidence="2">
    <location>
        <begin position="19"/>
        <end position="268"/>
    </location>
</feature>
<dbReference type="PANTHER" id="PTHR30290:SF83">
    <property type="entry name" value="ABC TRANSPORTER SUBSTRATE-BINDING PROTEIN"/>
    <property type="match status" value="1"/>
</dbReference>
<dbReference type="Proteomes" id="UP001501427">
    <property type="component" value="Unassembled WGS sequence"/>
</dbReference>
<protein>
    <submittedName>
        <fullName evidence="4">ABC-type oligopeptide transport system substrate-binding subunit/predicted Ser/Thr protein kinase</fullName>
    </submittedName>
</protein>
<dbReference type="GO" id="GO:0005524">
    <property type="term" value="F:ATP binding"/>
    <property type="evidence" value="ECO:0007669"/>
    <property type="project" value="InterPro"/>
</dbReference>
<evidence type="ECO:0000313" key="6">
    <source>
        <dbReference type="Proteomes" id="UP001501427"/>
    </source>
</evidence>
<dbReference type="Gene3D" id="3.30.200.20">
    <property type="entry name" value="Phosphorylase Kinase, domain 1"/>
    <property type="match status" value="1"/>
</dbReference>
<reference evidence="3" key="3">
    <citation type="submission" date="2023-12" db="EMBL/GenBank/DDBJ databases">
        <authorList>
            <person name="Sun Q."/>
            <person name="Inoue M."/>
        </authorList>
    </citation>
    <scope>NUCLEOTIDE SEQUENCE</scope>
    <source>
        <strain evidence="3">JCM 10667</strain>
    </source>
</reference>
<dbReference type="Pfam" id="PF00496">
    <property type="entry name" value="SBP_bac_5"/>
    <property type="match status" value="1"/>
</dbReference>
<dbReference type="PROSITE" id="PS50011">
    <property type="entry name" value="PROTEIN_KINASE_DOM"/>
    <property type="match status" value="1"/>
</dbReference>
<sequence>MTAAVTPLRAGDPSRLGAYRLTGLLGEGGQGAVFLAEDGAGRRVAVKLLHARFSGDPKARSRFAAEVAVAKRVSAFCTARVLDSDVEGDRPYIVSEYIEGPSLSEVLAADGPRRGADLDRLAIGTMTALTAIHQAGVVHRDFKPGNVLLPADGPRVIDFGIARALDATGTISSTAVGTPAYMAPEQISGAPAGPAVDVWAWGATMVYAAGGRTAFGQDSIPAVMNRILNLPPDLGDLAEPLRGIVANCLSKDPALRPTSQNVLAHLLELAGSLPRAGAPQDTGGGEDAAILTQGAATAATGTTQLRVPATPAPPQPQTPRPQTPRPQVSPALPVPGPPPPGGQVPGAPWAPAAGHGAPTWPSGPSFPDGGAPPAGSGGGPRRPGIGVLASVGGAALAAMVLVGTVILVQFRGDGGPDPRTTPAGRTGGTFRMSVPSPATLDEEIDPAHVTGGTGRFLVEQLFTGLTELGADGVVRNRLASRIASDRKCEQWKIEVKEGTSFTNGERIDARAFARGWARSAAAKTGSGSYLMTDIQGFSDVAAGRADELSGARALSPAFLDVTLTSPNCDFPARLSEPAFMPVPEEAGKPDNRTYNTRPVGNGPFKLEEHRPGTGAALVRNDGWTFGSTRFDGVQIVFSDDPARGRAAYSAGEVDWSALTPGRSSPAPGEELVTGASPSTRMLVPLTARGPMKSREARQAVSYAIDRAKLSQILGGVPKPAHGIVPPAISGFGNPGPCPSCDKPDPAKAKELAGQAGLGAGSEVNLYFRQSSVYPDLAEVIREQLQTTLGWKVAMKASPLENFEEFRETLVSKDASGLALFAWGPDYPGAYSMLWPLLGGDVVATGGNSHLNYSGWKNARFDAVISEALADQDAHDRTNLFKEAEKTALDDMALIPLLNDGHAAVARSDRYVGLGMDYHGFPTVTTAALK</sequence>
<dbReference type="Gene3D" id="1.10.510.10">
    <property type="entry name" value="Transferase(Phosphotransferase) domain 1"/>
    <property type="match status" value="1"/>
</dbReference>
<dbReference type="CDD" id="cd00995">
    <property type="entry name" value="PBP2_NikA_DppA_OppA_like"/>
    <property type="match status" value="1"/>
</dbReference>
<feature type="region of interest" description="Disordered" evidence="1">
    <location>
        <begin position="304"/>
        <end position="379"/>
    </location>
</feature>
<dbReference type="SUPFAM" id="SSF56112">
    <property type="entry name" value="Protein kinase-like (PK-like)"/>
    <property type="match status" value="1"/>
</dbReference>
<organism evidence="4 5">
    <name type="scientific">Actinomadura livida</name>
    <dbReference type="NCBI Taxonomy" id="79909"/>
    <lineage>
        <taxon>Bacteria</taxon>
        <taxon>Bacillati</taxon>
        <taxon>Actinomycetota</taxon>
        <taxon>Actinomycetes</taxon>
        <taxon>Streptosporangiales</taxon>
        <taxon>Thermomonosporaceae</taxon>
        <taxon>Actinomadura</taxon>
    </lineage>
</organism>
<feature type="compositionally biased region" description="Pro residues" evidence="1">
    <location>
        <begin position="310"/>
        <end position="324"/>
    </location>
</feature>
<name>A0A7W7MWW8_9ACTN</name>
<dbReference type="Gene3D" id="3.40.190.10">
    <property type="entry name" value="Periplasmic binding protein-like II"/>
    <property type="match status" value="1"/>
</dbReference>
<gene>
    <name evidence="4" type="ORF">F4557_002471</name>
    <name evidence="3" type="ORF">GCM10009546_56570</name>
</gene>
<evidence type="ECO:0000313" key="4">
    <source>
        <dbReference type="EMBL" id="MBB4774053.1"/>
    </source>
</evidence>
<dbReference type="InterPro" id="IPR000719">
    <property type="entry name" value="Prot_kinase_dom"/>
</dbReference>
<keyword evidence="6" id="KW-1185">Reference proteome</keyword>
<dbReference type="CDD" id="cd14014">
    <property type="entry name" value="STKc_PknB_like"/>
    <property type="match status" value="1"/>
</dbReference>
<dbReference type="SUPFAM" id="SSF53850">
    <property type="entry name" value="Periplasmic binding protein-like II"/>
    <property type="match status" value="1"/>
</dbReference>
<evidence type="ECO:0000313" key="3">
    <source>
        <dbReference type="EMBL" id="GAA0586917.1"/>
    </source>
</evidence>
<keyword evidence="4" id="KW-0418">Kinase</keyword>
<evidence type="ECO:0000313" key="5">
    <source>
        <dbReference type="Proteomes" id="UP000549343"/>
    </source>
</evidence>
<comment type="caution">
    <text evidence="4">The sequence shown here is derived from an EMBL/GenBank/DDBJ whole genome shotgun (WGS) entry which is preliminary data.</text>
</comment>
<dbReference type="AlphaFoldDB" id="A0A7W7MWW8"/>
<feature type="compositionally biased region" description="Low complexity" evidence="1">
    <location>
        <begin position="345"/>
        <end position="374"/>
    </location>
</feature>
<dbReference type="GO" id="GO:1904680">
    <property type="term" value="F:peptide transmembrane transporter activity"/>
    <property type="evidence" value="ECO:0007669"/>
    <property type="project" value="TreeGrafter"/>
</dbReference>
<dbReference type="RefSeq" id="WP_229807947.1">
    <property type="nucleotide sequence ID" value="NZ_BAAAHD010000064.1"/>
</dbReference>